<proteinExistence type="predicted"/>
<feature type="domain" description="LIM zinc-binding" evidence="6">
    <location>
        <begin position="202"/>
        <end position="262"/>
    </location>
</feature>
<dbReference type="SMART" id="SM00132">
    <property type="entry name" value="LIM"/>
    <property type="match status" value="1"/>
</dbReference>
<protein>
    <submittedName>
        <fullName evidence="8">LIM zinc-binding domain-containing protein</fullName>
    </submittedName>
</protein>
<dbReference type="PANTHER" id="PTHR24206">
    <property type="entry name" value="OS06G0237300 PROTEIN"/>
    <property type="match status" value="1"/>
</dbReference>
<dbReference type="Gene3D" id="2.10.110.10">
    <property type="entry name" value="Cysteine Rich Protein"/>
    <property type="match status" value="1"/>
</dbReference>
<evidence type="ECO:0000256" key="4">
    <source>
        <dbReference type="PROSITE-ProRule" id="PRU00125"/>
    </source>
</evidence>
<evidence type="ECO:0000313" key="7">
    <source>
        <dbReference type="Proteomes" id="UP000887577"/>
    </source>
</evidence>
<dbReference type="Proteomes" id="UP000887577">
    <property type="component" value="Unplaced"/>
</dbReference>
<dbReference type="CDD" id="cd09358">
    <property type="entry name" value="LIM_Mical_like"/>
    <property type="match status" value="1"/>
</dbReference>
<dbReference type="WBParaSite" id="PSU_v2.g2854.t1">
    <property type="protein sequence ID" value="PSU_v2.g2854.t1"/>
    <property type="gene ID" value="PSU_v2.g2854"/>
</dbReference>
<accession>A0A914YS62</accession>
<dbReference type="PROSITE" id="PS00478">
    <property type="entry name" value="LIM_DOMAIN_1"/>
    <property type="match status" value="1"/>
</dbReference>
<feature type="region of interest" description="Disordered" evidence="5">
    <location>
        <begin position="75"/>
        <end position="107"/>
    </location>
</feature>
<feature type="compositionally biased region" description="Basic and acidic residues" evidence="5">
    <location>
        <begin position="75"/>
        <end position="105"/>
    </location>
</feature>
<sequence>MSDTEDPYAVSSDSEDEEQLKKPPPKINIEGRTGDIKDLKAAITEKTEKHEIVKDEKRLEEIEELRTAKAAEMEQMKKDFETGKIQKHTDEDEPAKAEDKEKPSGLDKQTLSAFKSKFEKFHQHEGGDSESLDDRLKTMALEGVGKENMSHMKETFEKIQKGELSLEDVRDGKGVDFDCSESDKRRIMAAFIGPKGEDDVPKDCALCGKTVYPVERLFANKKLYHNNCFRCKSCNKKLSATQYNIHEGTLYCKQHYQEVLHPERTHAATAGLIF</sequence>
<keyword evidence="3 4" id="KW-0440">LIM domain</keyword>
<keyword evidence="7" id="KW-1185">Reference proteome</keyword>
<dbReference type="PROSITE" id="PS50023">
    <property type="entry name" value="LIM_DOMAIN_2"/>
    <property type="match status" value="1"/>
</dbReference>
<dbReference type="AlphaFoldDB" id="A0A914YS62"/>
<evidence type="ECO:0000256" key="5">
    <source>
        <dbReference type="SAM" id="MobiDB-lite"/>
    </source>
</evidence>
<feature type="region of interest" description="Disordered" evidence="5">
    <location>
        <begin position="1"/>
        <end position="34"/>
    </location>
</feature>
<dbReference type="InterPro" id="IPR001781">
    <property type="entry name" value="Znf_LIM"/>
</dbReference>
<evidence type="ECO:0000259" key="6">
    <source>
        <dbReference type="PROSITE" id="PS50023"/>
    </source>
</evidence>
<dbReference type="GO" id="GO:0046872">
    <property type="term" value="F:metal ion binding"/>
    <property type="evidence" value="ECO:0007669"/>
    <property type="project" value="UniProtKB-KW"/>
</dbReference>
<evidence type="ECO:0000256" key="1">
    <source>
        <dbReference type="ARBA" id="ARBA00022723"/>
    </source>
</evidence>
<evidence type="ECO:0000313" key="8">
    <source>
        <dbReference type="WBParaSite" id="PSU_v2.g2854.t1"/>
    </source>
</evidence>
<dbReference type="Pfam" id="PF00412">
    <property type="entry name" value="LIM"/>
    <property type="match status" value="1"/>
</dbReference>
<evidence type="ECO:0000256" key="3">
    <source>
        <dbReference type="ARBA" id="ARBA00023038"/>
    </source>
</evidence>
<dbReference type="SUPFAM" id="SSF57716">
    <property type="entry name" value="Glucocorticoid receptor-like (DNA-binding domain)"/>
    <property type="match status" value="2"/>
</dbReference>
<keyword evidence="1 4" id="KW-0479">Metal-binding</keyword>
<organism evidence="7 8">
    <name type="scientific">Panagrolaimus superbus</name>
    <dbReference type="NCBI Taxonomy" id="310955"/>
    <lineage>
        <taxon>Eukaryota</taxon>
        <taxon>Metazoa</taxon>
        <taxon>Ecdysozoa</taxon>
        <taxon>Nematoda</taxon>
        <taxon>Chromadorea</taxon>
        <taxon>Rhabditida</taxon>
        <taxon>Tylenchina</taxon>
        <taxon>Panagrolaimomorpha</taxon>
        <taxon>Panagrolaimoidea</taxon>
        <taxon>Panagrolaimidae</taxon>
        <taxon>Panagrolaimus</taxon>
    </lineage>
</organism>
<keyword evidence="2 4" id="KW-0862">Zinc</keyword>
<evidence type="ECO:0000256" key="2">
    <source>
        <dbReference type="ARBA" id="ARBA00022833"/>
    </source>
</evidence>
<reference evidence="8" key="1">
    <citation type="submission" date="2022-11" db="UniProtKB">
        <authorList>
            <consortium name="WormBaseParasite"/>
        </authorList>
    </citation>
    <scope>IDENTIFICATION</scope>
</reference>
<name>A0A914YS62_9BILA</name>